<name>A0A7M5X699_9CNID</name>
<sequence>MHVNEKQSQKVIKILSKILYKRFRESSKIMASASSKGAGNTIEFRNINIKTKPPIELNRLAVEIERPKFNMGNIVNAIGEIGLMDLVLSIETRADSFTVHLKTSDAKRLILHKNPLMFIDAFNGKREFVIEFSGIPVEYGSVRVAEFANYFGDFYKIGRVKSEENGLSFWNGKWSVTYSKIWVELSKQVVLDSLYVVKLVFDEVEAKEMFRIYQEETAPVSSDTEYEYLTEYETNGIVRKRRNKKRVKRITKHYENSLLKGVDCCKKTLSPLTKQSSTKITDVKKS</sequence>
<protein>
    <submittedName>
        <fullName evidence="1">Uncharacterized protein</fullName>
    </submittedName>
</protein>
<accession>A0A7M5X699</accession>
<dbReference type="AlphaFoldDB" id="A0A7M5X699"/>
<evidence type="ECO:0000313" key="2">
    <source>
        <dbReference type="Proteomes" id="UP000594262"/>
    </source>
</evidence>
<proteinExistence type="predicted"/>
<dbReference type="Proteomes" id="UP000594262">
    <property type="component" value="Unplaced"/>
</dbReference>
<organism evidence="1 2">
    <name type="scientific">Clytia hemisphaerica</name>
    <dbReference type="NCBI Taxonomy" id="252671"/>
    <lineage>
        <taxon>Eukaryota</taxon>
        <taxon>Metazoa</taxon>
        <taxon>Cnidaria</taxon>
        <taxon>Hydrozoa</taxon>
        <taxon>Hydroidolina</taxon>
        <taxon>Leptothecata</taxon>
        <taxon>Obeliida</taxon>
        <taxon>Clytiidae</taxon>
        <taxon>Clytia</taxon>
    </lineage>
</organism>
<dbReference type="EnsemblMetazoa" id="CLYHEMT017524.1">
    <property type="protein sequence ID" value="CLYHEMP017524.1"/>
    <property type="gene ID" value="CLYHEMG017524"/>
</dbReference>
<keyword evidence="2" id="KW-1185">Reference proteome</keyword>
<evidence type="ECO:0000313" key="1">
    <source>
        <dbReference type="EnsemblMetazoa" id="CLYHEMP017524.1"/>
    </source>
</evidence>
<reference evidence="1" key="1">
    <citation type="submission" date="2021-01" db="UniProtKB">
        <authorList>
            <consortium name="EnsemblMetazoa"/>
        </authorList>
    </citation>
    <scope>IDENTIFICATION</scope>
</reference>